<proteinExistence type="predicted"/>
<evidence type="ECO:0000313" key="1">
    <source>
        <dbReference type="EMBL" id="KKN19984.1"/>
    </source>
</evidence>
<dbReference type="EMBL" id="LAZR01003284">
    <property type="protein sequence ID" value="KKN19984.1"/>
    <property type="molecule type" value="Genomic_DNA"/>
</dbReference>
<protein>
    <submittedName>
        <fullName evidence="1">Uncharacterized protein</fullName>
    </submittedName>
</protein>
<sequence>MKTFIDVGAKEGLEGKILERYVEYMLKRWKEREEIQCRTGYAAEWAQRFKGGDEYMCSDSEGQAILEEVNRRTNAPS</sequence>
<accession>A0A0F9NPZ7</accession>
<reference evidence="1" key="1">
    <citation type="journal article" date="2015" name="Nature">
        <title>Complex archaea that bridge the gap between prokaryotes and eukaryotes.</title>
        <authorList>
            <person name="Spang A."/>
            <person name="Saw J.H."/>
            <person name="Jorgensen S.L."/>
            <person name="Zaremba-Niedzwiedzka K."/>
            <person name="Martijn J."/>
            <person name="Lind A.E."/>
            <person name="van Eijk R."/>
            <person name="Schleper C."/>
            <person name="Guy L."/>
            <person name="Ettema T.J."/>
        </authorList>
    </citation>
    <scope>NUCLEOTIDE SEQUENCE</scope>
</reference>
<organism evidence="1">
    <name type="scientific">marine sediment metagenome</name>
    <dbReference type="NCBI Taxonomy" id="412755"/>
    <lineage>
        <taxon>unclassified sequences</taxon>
        <taxon>metagenomes</taxon>
        <taxon>ecological metagenomes</taxon>
    </lineage>
</organism>
<gene>
    <name evidence="1" type="ORF">LCGC14_0940370</name>
</gene>
<comment type="caution">
    <text evidence="1">The sequence shown here is derived from an EMBL/GenBank/DDBJ whole genome shotgun (WGS) entry which is preliminary data.</text>
</comment>
<name>A0A0F9NPZ7_9ZZZZ</name>
<dbReference type="AlphaFoldDB" id="A0A0F9NPZ7"/>